<reference evidence="1 2" key="1">
    <citation type="submission" date="2017-06" db="EMBL/GenBank/DDBJ databases">
        <authorList>
            <person name="Kim H.J."/>
            <person name="Triplett B.A."/>
        </authorList>
    </citation>
    <scope>NUCLEOTIDE SEQUENCE [LARGE SCALE GENOMIC DNA]</scope>
</reference>
<proteinExistence type="predicted"/>
<protein>
    <submittedName>
        <fullName evidence="1">Uncharacterized protein</fullName>
    </submittedName>
</protein>
<evidence type="ECO:0000313" key="2">
    <source>
        <dbReference type="Proteomes" id="UP000223025"/>
    </source>
</evidence>
<organism evidence="1 2">
    <name type="scientific">Agrobacterium phage Atu_ph07</name>
    <dbReference type="NCBI Taxonomy" id="2024264"/>
    <lineage>
        <taxon>Viruses</taxon>
        <taxon>Duplodnaviria</taxon>
        <taxon>Heunggongvirae</taxon>
        <taxon>Uroviricota</taxon>
        <taxon>Caudoviricetes</taxon>
        <taxon>Polybotosvirus</taxon>
        <taxon>Polybotosvirus Atuph07</taxon>
    </lineage>
</organism>
<sequence>MKDIVFWKQIHTPTSVIQGSSNIWVSDIPDYGSWIYCFTSGNGCKVSSDMTDFIPSNDKSLSPFEVWNNTLYSRTDRLRVVGDFKSIEQLVDLIGKNE</sequence>
<dbReference type="GeneID" id="40088351"/>
<dbReference type="RefSeq" id="YP_009612013.1">
    <property type="nucleotide sequence ID" value="NC_042013.1"/>
</dbReference>
<evidence type="ECO:0000313" key="1">
    <source>
        <dbReference type="EMBL" id="AUZ95107.1"/>
    </source>
</evidence>
<dbReference type="KEGG" id="vg:40088351"/>
<accession>A0A2L0UZZ6</accession>
<name>A0A2L0UZZ6_9CAUD</name>
<keyword evidence="2" id="KW-1185">Reference proteome</keyword>
<dbReference type="Proteomes" id="UP000223025">
    <property type="component" value="Segment"/>
</dbReference>
<dbReference type="EMBL" id="MF403008">
    <property type="protein sequence ID" value="AUZ95107.1"/>
    <property type="molecule type" value="Genomic_DNA"/>
</dbReference>